<name>A0A4V0P2Q3_FLUSA</name>
<dbReference type="EMBL" id="AP019368">
    <property type="protein sequence ID" value="BBH54027.1"/>
    <property type="molecule type" value="Genomic_DNA"/>
</dbReference>
<accession>A0A4V0P2Q3</accession>
<keyword evidence="2" id="KW-1185">Reference proteome</keyword>
<protein>
    <submittedName>
        <fullName evidence="1">Uncharacterized protein</fullName>
    </submittedName>
</protein>
<organism evidence="1 2">
    <name type="scientific">Fluviispira sanaruensis</name>
    <dbReference type="NCBI Taxonomy" id="2493639"/>
    <lineage>
        <taxon>Bacteria</taxon>
        <taxon>Pseudomonadati</taxon>
        <taxon>Bdellovibrionota</taxon>
        <taxon>Oligoflexia</taxon>
        <taxon>Silvanigrellales</taxon>
        <taxon>Silvanigrellaceae</taxon>
        <taxon>Fluviispira</taxon>
    </lineage>
</organism>
<proteinExistence type="predicted"/>
<sequence>MKVKSYYVVILLFCFFLNSCKLNNLHSELSNGELSLVGLSFQAQIRNIAKNNFVLEGFYGDGCKKSARGQVWKLFGGNQIHEHSLSLNSGDTNCNIFLTKLYVILNNVNNEYNIINNGENKYLLTEYYSNKFLEIKKLRNSQGNLDDKIYIRVKIKKGDLFLPPTIHLQLGRMKEFDYSIQGKNIKIDYSIKYPIKELAHEAIYRVYPFENGVYAVGYKTTYDYQTKSQGGLFYTNDFLISDFKKVESIKSYDVRYMVFDSEFIYAASYRDEGGGGGLYYASYDDNLNFKMVQDPLILNKKITRVAVSGKNIYVVTNENSFYFTTEGVNGVFREIVIPNIHINSLHISENNVIITTEKNLYYTNDLTSGKFYKNNYELQDNYVSEIAVAKNIIILGGKNGIYISKEGLEGEFIPQQELQGSEIYNLFLQGNYIYASILCKNCGYNLRNNLISEKNKNIVHSDGIYQADINESPIVFRNTAHLSLPMSFSMFKDKALVSNPSGLFYYEDSN</sequence>
<dbReference type="Proteomes" id="UP000291236">
    <property type="component" value="Chromosome"/>
</dbReference>
<dbReference type="AlphaFoldDB" id="A0A4V0P2Q3"/>
<reference evidence="1 2" key="1">
    <citation type="submission" date="2018-12" db="EMBL/GenBank/DDBJ databases">
        <title>Rubrispira sanarue gen. nov., sp., nov., a member of the order Silvanigrellales, isolated from a brackish lake in Hamamatsu Japan.</title>
        <authorList>
            <person name="Maejima Y."/>
            <person name="Iino T."/>
            <person name="Muraguchi Y."/>
            <person name="Fukuda K."/>
            <person name="Nojiri H."/>
            <person name="Ohkuma M."/>
            <person name="Moriuchi R."/>
            <person name="Dohra H."/>
            <person name="Kimbara K."/>
            <person name="Shintani M."/>
        </authorList>
    </citation>
    <scope>NUCLEOTIDE SEQUENCE [LARGE SCALE GENOMIC DNA]</scope>
    <source>
        <strain evidence="1 2">RF1110005</strain>
    </source>
</reference>
<gene>
    <name evidence="1" type="ORF">JCM31447_24840</name>
</gene>
<evidence type="ECO:0000313" key="2">
    <source>
        <dbReference type="Proteomes" id="UP000291236"/>
    </source>
</evidence>
<dbReference type="KEGG" id="sbf:JCM31447_24840"/>
<dbReference type="SUPFAM" id="SSF110296">
    <property type="entry name" value="Oligoxyloglucan reducing end-specific cellobiohydrolase"/>
    <property type="match status" value="1"/>
</dbReference>
<evidence type="ECO:0000313" key="1">
    <source>
        <dbReference type="EMBL" id="BBH54027.1"/>
    </source>
</evidence>
<dbReference type="RefSeq" id="WP_130611024.1">
    <property type="nucleotide sequence ID" value="NZ_AP019368.1"/>
</dbReference>